<proteinExistence type="predicted"/>
<evidence type="ECO:0000313" key="3">
    <source>
        <dbReference type="Proteomes" id="UP000307440"/>
    </source>
</evidence>
<feature type="transmembrane region" description="Helical" evidence="1">
    <location>
        <begin position="12"/>
        <end position="31"/>
    </location>
</feature>
<dbReference type="OrthoDB" id="60858at2759"/>
<accession>A0A5C3KTS3</accession>
<feature type="transmembrane region" description="Helical" evidence="1">
    <location>
        <begin position="139"/>
        <end position="158"/>
    </location>
</feature>
<keyword evidence="1" id="KW-0472">Membrane</keyword>
<gene>
    <name evidence="2" type="ORF">FA15DRAFT_669972</name>
</gene>
<sequence length="182" mass="20338">MAVTRKLPTWISYWFILTCPVVLWDVGYCYLRPRSMVGGDLHWIWWPYALQQELDHVYGLPSFNSGDGFTNAQSLLNIFETIGSLSYVYLAHISKSPVAPLVGFGAALATFAKTVLYWAQEYYCGFCAIGHNSVPRLALWALTNGLWIVFPFIIVLQLGSHLAGSLRIAAKTEAATKKTKSK</sequence>
<dbReference type="PANTHER" id="PTHR37919">
    <property type="entry name" value="PROTEIN CBG05606"/>
    <property type="match status" value="1"/>
</dbReference>
<evidence type="ECO:0000313" key="2">
    <source>
        <dbReference type="EMBL" id="TFK24001.1"/>
    </source>
</evidence>
<dbReference type="EMBL" id="ML210208">
    <property type="protein sequence ID" value="TFK24001.1"/>
    <property type="molecule type" value="Genomic_DNA"/>
</dbReference>
<protein>
    <recommendedName>
        <fullName evidence="4">EXPERA domain-containing protein</fullName>
    </recommendedName>
</protein>
<evidence type="ECO:0000256" key="1">
    <source>
        <dbReference type="SAM" id="Phobius"/>
    </source>
</evidence>
<dbReference type="Proteomes" id="UP000307440">
    <property type="component" value="Unassembled WGS sequence"/>
</dbReference>
<dbReference type="STRING" id="230819.A0A5C3KTS3"/>
<name>A0A5C3KTS3_COPMA</name>
<keyword evidence="1" id="KW-0812">Transmembrane</keyword>
<keyword evidence="1" id="KW-1133">Transmembrane helix</keyword>
<reference evidence="2 3" key="1">
    <citation type="journal article" date="2019" name="Nat. Ecol. Evol.">
        <title>Megaphylogeny resolves global patterns of mushroom evolution.</title>
        <authorList>
            <person name="Varga T."/>
            <person name="Krizsan K."/>
            <person name="Foldi C."/>
            <person name="Dima B."/>
            <person name="Sanchez-Garcia M."/>
            <person name="Sanchez-Ramirez S."/>
            <person name="Szollosi G.J."/>
            <person name="Szarkandi J.G."/>
            <person name="Papp V."/>
            <person name="Albert L."/>
            <person name="Andreopoulos W."/>
            <person name="Angelini C."/>
            <person name="Antonin V."/>
            <person name="Barry K.W."/>
            <person name="Bougher N.L."/>
            <person name="Buchanan P."/>
            <person name="Buyck B."/>
            <person name="Bense V."/>
            <person name="Catcheside P."/>
            <person name="Chovatia M."/>
            <person name="Cooper J."/>
            <person name="Damon W."/>
            <person name="Desjardin D."/>
            <person name="Finy P."/>
            <person name="Geml J."/>
            <person name="Haridas S."/>
            <person name="Hughes K."/>
            <person name="Justo A."/>
            <person name="Karasinski D."/>
            <person name="Kautmanova I."/>
            <person name="Kiss B."/>
            <person name="Kocsube S."/>
            <person name="Kotiranta H."/>
            <person name="LaButti K.M."/>
            <person name="Lechner B.E."/>
            <person name="Liimatainen K."/>
            <person name="Lipzen A."/>
            <person name="Lukacs Z."/>
            <person name="Mihaltcheva S."/>
            <person name="Morgado L.N."/>
            <person name="Niskanen T."/>
            <person name="Noordeloos M.E."/>
            <person name="Ohm R.A."/>
            <person name="Ortiz-Santana B."/>
            <person name="Ovrebo C."/>
            <person name="Racz N."/>
            <person name="Riley R."/>
            <person name="Savchenko A."/>
            <person name="Shiryaev A."/>
            <person name="Soop K."/>
            <person name="Spirin V."/>
            <person name="Szebenyi C."/>
            <person name="Tomsovsky M."/>
            <person name="Tulloss R.E."/>
            <person name="Uehling J."/>
            <person name="Grigoriev I.V."/>
            <person name="Vagvolgyi C."/>
            <person name="Papp T."/>
            <person name="Martin F.M."/>
            <person name="Miettinen O."/>
            <person name="Hibbett D.S."/>
            <person name="Nagy L.G."/>
        </authorList>
    </citation>
    <scope>NUCLEOTIDE SEQUENCE [LARGE SCALE GENOMIC DNA]</scope>
    <source>
        <strain evidence="2 3">CBS 121175</strain>
    </source>
</reference>
<organism evidence="2 3">
    <name type="scientific">Coprinopsis marcescibilis</name>
    <name type="common">Agaric fungus</name>
    <name type="synonym">Psathyrella marcescibilis</name>
    <dbReference type="NCBI Taxonomy" id="230819"/>
    <lineage>
        <taxon>Eukaryota</taxon>
        <taxon>Fungi</taxon>
        <taxon>Dikarya</taxon>
        <taxon>Basidiomycota</taxon>
        <taxon>Agaricomycotina</taxon>
        <taxon>Agaricomycetes</taxon>
        <taxon>Agaricomycetidae</taxon>
        <taxon>Agaricales</taxon>
        <taxon>Agaricineae</taxon>
        <taxon>Psathyrellaceae</taxon>
        <taxon>Coprinopsis</taxon>
    </lineage>
</organism>
<feature type="transmembrane region" description="Helical" evidence="1">
    <location>
        <begin position="98"/>
        <end position="119"/>
    </location>
</feature>
<dbReference type="AlphaFoldDB" id="A0A5C3KTS3"/>
<evidence type="ECO:0008006" key="4">
    <source>
        <dbReference type="Google" id="ProtNLM"/>
    </source>
</evidence>
<dbReference type="PANTHER" id="PTHR37919:SF2">
    <property type="entry name" value="EXPERA DOMAIN-CONTAINING PROTEIN"/>
    <property type="match status" value="1"/>
</dbReference>
<keyword evidence="3" id="KW-1185">Reference proteome</keyword>